<evidence type="ECO:0000313" key="10">
    <source>
        <dbReference type="Proteomes" id="UP001143307"/>
    </source>
</evidence>
<keyword evidence="10" id="KW-1185">Reference proteome</keyword>
<evidence type="ECO:0000256" key="5">
    <source>
        <dbReference type="RuleBase" id="RU362125"/>
    </source>
</evidence>
<feature type="domain" description="Acyl-CoA oxidase/dehydrogenase middle" evidence="7">
    <location>
        <begin position="123"/>
        <end position="217"/>
    </location>
</feature>
<dbReference type="Gene3D" id="1.10.540.10">
    <property type="entry name" value="Acyl-CoA dehydrogenase/oxidase, N-terminal domain"/>
    <property type="match status" value="1"/>
</dbReference>
<dbReference type="PANTHER" id="PTHR43884">
    <property type="entry name" value="ACYL-COA DEHYDROGENASE"/>
    <property type="match status" value="1"/>
</dbReference>
<dbReference type="InterPro" id="IPR009100">
    <property type="entry name" value="AcylCoA_DH/oxidase_NM_dom_sf"/>
</dbReference>
<dbReference type="Gene3D" id="1.20.140.10">
    <property type="entry name" value="Butyryl-CoA Dehydrogenase, subunit A, domain 3"/>
    <property type="match status" value="1"/>
</dbReference>
<dbReference type="SUPFAM" id="SSF56645">
    <property type="entry name" value="Acyl-CoA dehydrogenase NM domain-like"/>
    <property type="match status" value="1"/>
</dbReference>
<dbReference type="SUPFAM" id="SSF47203">
    <property type="entry name" value="Acyl-CoA dehydrogenase C-terminal domain-like"/>
    <property type="match status" value="1"/>
</dbReference>
<dbReference type="InterPro" id="IPR037069">
    <property type="entry name" value="AcylCoA_DH/ox_N_sf"/>
</dbReference>
<reference evidence="9" key="1">
    <citation type="submission" date="2019-02" db="EMBL/GenBank/DDBJ databases">
        <authorList>
            <person name="Li S.-H."/>
        </authorList>
    </citation>
    <scope>NUCLEOTIDE SEQUENCE</scope>
    <source>
        <strain evidence="9">IMCC8485</strain>
    </source>
</reference>
<comment type="cofactor">
    <cofactor evidence="1 5">
        <name>FAD</name>
        <dbReference type="ChEBI" id="CHEBI:57692"/>
    </cofactor>
</comment>
<dbReference type="PROSITE" id="PS00072">
    <property type="entry name" value="ACYL_COA_DH_1"/>
    <property type="match status" value="1"/>
</dbReference>
<gene>
    <name evidence="9" type="ORF">EYC87_08770</name>
</gene>
<dbReference type="Proteomes" id="UP001143307">
    <property type="component" value="Unassembled WGS sequence"/>
</dbReference>
<feature type="domain" description="Acyl-CoA dehydrogenase/oxidase C-terminal" evidence="6">
    <location>
        <begin position="229"/>
        <end position="377"/>
    </location>
</feature>
<dbReference type="PANTHER" id="PTHR43884:SF12">
    <property type="entry name" value="ISOVALERYL-COA DEHYDROGENASE, MITOCHONDRIAL-RELATED"/>
    <property type="match status" value="1"/>
</dbReference>
<evidence type="ECO:0000259" key="6">
    <source>
        <dbReference type="Pfam" id="PF00441"/>
    </source>
</evidence>
<evidence type="ECO:0000313" key="9">
    <source>
        <dbReference type="EMBL" id="MCX2973666.1"/>
    </source>
</evidence>
<evidence type="ECO:0000256" key="2">
    <source>
        <dbReference type="ARBA" id="ARBA00009347"/>
    </source>
</evidence>
<comment type="similarity">
    <text evidence="2 5">Belongs to the acyl-CoA dehydrogenase family.</text>
</comment>
<name>A0ABT3SVM1_9GAMM</name>
<accession>A0ABT3SVM1</accession>
<evidence type="ECO:0000259" key="8">
    <source>
        <dbReference type="Pfam" id="PF02771"/>
    </source>
</evidence>
<dbReference type="InterPro" id="IPR036250">
    <property type="entry name" value="AcylCo_DH-like_C"/>
</dbReference>
<dbReference type="PROSITE" id="PS00073">
    <property type="entry name" value="ACYL_COA_DH_2"/>
    <property type="match status" value="1"/>
</dbReference>
<feature type="domain" description="Acyl-CoA dehydrogenase/oxidase N-terminal" evidence="8">
    <location>
        <begin position="4"/>
        <end position="118"/>
    </location>
</feature>
<dbReference type="InterPro" id="IPR046373">
    <property type="entry name" value="Acyl-CoA_Oxase/DH_mid-dom_sf"/>
</dbReference>
<proteinExistence type="inferred from homology"/>
<dbReference type="Pfam" id="PF02770">
    <property type="entry name" value="Acyl-CoA_dh_M"/>
    <property type="match status" value="1"/>
</dbReference>
<organism evidence="9 10">
    <name type="scientific">Candidatus Seongchinamella marina</name>
    <dbReference type="NCBI Taxonomy" id="2518990"/>
    <lineage>
        <taxon>Bacteria</taxon>
        <taxon>Pseudomonadati</taxon>
        <taxon>Pseudomonadota</taxon>
        <taxon>Gammaproteobacteria</taxon>
        <taxon>Cellvibrionales</taxon>
        <taxon>Halieaceae</taxon>
        <taxon>Seongchinamella</taxon>
    </lineage>
</organism>
<dbReference type="InterPro" id="IPR006091">
    <property type="entry name" value="Acyl-CoA_Oxase/DH_mid-dom"/>
</dbReference>
<keyword evidence="4 5" id="KW-0274">FAD</keyword>
<keyword evidence="5" id="KW-0560">Oxidoreductase</keyword>
<dbReference type="Pfam" id="PF02771">
    <property type="entry name" value="Acyl-CoA_dh_N"/>
    <property type="match status" value="1"/>
</dbReference>
<dbReference type="InterPro" id="IPR009075">
    <property type="entry name" value="AcylCo_DH/oxidase_C"/>
</dbReference>
<comment type="caution">
    <text evidence="9">The sequence shown here is derived from an EMBL/GenBank/DDBJ whole genome shotgun (WGS) entry which is preliminary data.</text>
</comment>
<evidence type="ECO:0000256" key="4">
    <source>
        <dbReference type="ARBA" id="ARBA00022827"/>
    </source>
</evidence>
<dbReference type="InterPro" id="IPR006089">
    <property type="entry name" value="Acyl-CoA_DH_CS"/>
</dbReference>
<dbReference type="EMBL" id="SHNP01000003">
    <property type="protein sequence ID" value="MCX2973666.1"/>
    <property type="molecule type" value="Genomic_DNA"/>
</dbReference>
<evidence type="ECO:0000256" key="3">
    <source>
        <dbReference type="ARBA" id="ARBA00022630"/>
    </source>
</evidence>
<dbReference type="InterPro" id="IPR013786">
    <property type="entry name" value="AcylCoA_DH/ox_N"/>
</dbReference>
<evidence type="ECO:0000259" key="7">
    <source>
        <dbReference type="Pfam" id="PF02770"/>
    </source>
</evidence>
<dbReference type="Pfam" id="PF00441">
    <property type="entry name" value="Acyl-CoA_dh_1"/>
    <property type="match status" value="1"/>
</dbReference>
<keyword evidence="3 5" id="KW-0285">Flavoprotein</keyword>
<dbReference type="RefSeq" id="WP_279252550.1">
    <property type="nucleotide sequence ID" value="NZ_SHNP01000003.1"/>
</dbReference>
<evidence type="ECO:0000256" key="1">
    <source>
        <dbReference type="ARBA" id="ARBA00001974"/>
    </source>
</evidence>
<protein>
    <submittedName>
        <fullName evidence="9">Acyl-CoA dehydrogenase</fullName>
    </submittedName>
</protein>
<dbReference type="Gene3D" id="2.40.110.10">
    <property type="entry name" value="Butyryl-CoA Dehydrogenase, subunit A, domain 2"/>
    <property type="match status" value="1"/>
</dbReference>
<sequence length="383" mass="42083">MQFTEQHNEIRRTVSQFVKKEINPFVEEWEEAGIFPAHEVFKKAGNLGLLGIHKPEEYGGLGLDYSYALVAQEEWGSASHGSVPLSIAVQTDMATPALARFGSDELKRDFLTPAIAGDMVTSIGVSEPHAGSDVAAIKTTAIKRGDDYVINGTKMWITNSTQADYICLLANTSDDQKHVNKSLIIVPTDVPGFSTSSRLNKLGMRASDTAQLFFDDVVVPQRYLIGEEGKGFTYQMMQFQEERIAGSAITIKGLENCINETIEYTSQRQAFGKPLLNNQIINMKLAEMQMEIESLRALTYCACETYINGGDPTLLASYAKLKAGKLCNSIPTECLQFWGGMGYMWDNPVGRAMRDMRLTSIGGGADEVMLGIIGKMMGLGKQP</sequence>